<organism evidence="1">
    <name type="scientific">freshwater metagenome</name>
    <dbReference type="NCBI Taxonomy" id="449393"/>
    <lineage>
        <taxon>unclassified sequences</taxon>
        <taxon>metagenomes</taxon>
        <taxon>ecological metagenomes</taxon>
    </lineage>
</organism>
<name>A0A6J6JPG1_9ZZZZ</name>
<sequence length="58" mass="6467">MVSAAFTDSCWETTDSTKVSKFDVVDGLEPMVQRGWSSTTFANRLSLEAKSWTIFSIT</sequence>
<gene>
    <name evidence="1" type="ORF">UFOPK2032_01151</name>
</gene>
<dbReference type="EMBL" id="CAEZVM010000072">
    <property type="protein sequence ID" value="CAB4639270.1"/>
    <property type="molecule type" value="Genomic_DNA"/>
</dbReference>
<evidence type="ECO:0000313" key="1">
    <source>
        <dbReference type="EMBL" id="CAB4639270.1"/>
    </source>
</evidence>
<protein>
    <submittedName>
        <fullName evidence="1">Unannotated protein</fullName>
    </submittedName>
</protein>
<proteinExistence type="predicted"/>
<accession>A0A6J6JPG1</accession>
<dbReference type="AlphaFoldDB" id="A0A6J6JPG1"/>
<reference evidence="1" key="1">
    <citation type="submission" date="2020-05" db="EMBL/GenBank/DDBJ databases">
        <authorList>
            <person name="Chiriac C."/>
            <person name="Salcher M."/>
            <person name="Ghai R."/>
            <person name="Kavagutti S V."/>
        </authorList>
    </citation>
    <scope>NUCLEOTIDE SEQUENCE</scope>
</reference>